<dbReference type="AlphaFoldDB" id="A0AAD7D644"/>
<dbReference type="EMBL" id="JARKIE010000120">
    <property type="protein sequence ID" value="KAJ7681302.1"/>
    <property type="molecule type" value="Genomic_DNA"/>
</dbReference>
<accession>A0AAD7D644</accession>
<proteinExistence type="predicted"/>
<dbReference type="Proteomes" id="UP001221757">
    <property type="component" value="Unassembled WGS sequence"/>
</dbReference>
<keyword evidence="3" id="KW-1185">Reference proteome</keyword>
<feature type="compositionally biased region" description="Polar residues" evidence="1">
    <location>
        <begin position="17"/>
        <end position="44"/>
    </location>
</feature>
<sequence>MRFYTDDSDEEGCDRSPTPTRVHSATSSCADTPFPNDTPSSTNFPHEKHFSVPFGTARLGRDADDSFMREESKERWSGEWNRGDIRDVIRSLRELKL</sequence>
<evidence type="ECO:0000313" key="2">
    <source>
        <dbReference type="EMBL" id="KAJ7681302.1"/>
    </source>
</evidence>
<comment type="caution">
    <text evidence="2">The sequence shown here is derived from an EMBL/GenBank/DDBJ whole genome shotgun (WGS) entry which is preliminary data.</text>
</comment>
<feature type="compositionally biased region" description="Acidic residues" evidence="1">
    <location>
        <begin position="1"/>
        <end position="12"/>
    </location>
</feature>
<evidence type="ECO:0000313" key="3">
    <source>
        <dbReference type="Proteomes" id="UP001221757"/>
    </source>
</evidence>
<feature type="region of interest" description="Disordered" evidence="1">
    <location>
        <begin position="1"/>
        <end position="50"/>
    </location>
</feature>
<reference evidence="2" key="1">
    <citation type="submission" date="2023-03" db="EMBL/GenBank/DDBJ databases">
        <title>Massive genome expansion in bonnet fungi (Mycena s.s.) driven by repeated elements and novel gene families across ecological guilds.</title>
        <authorList>
            <consortium name="Lawrence Berkeley National Laboratory"/>
            <person name="Harder C.B."/>
            <person name="Miyauchi S."/>
            <person name="Viragh M."/>
            <person name="Kuo A."/>
            <person name="Thoen E."/>
            <person name="Andreopoulos B."/>
            <person name="Lu D."/>
            <person name="Skrede I."/>
            <person name="Drula E."/>
            <person name="Henrissat B."/>
            <person name="Morin E."/>
            <person name="Kohler A."/>
            <person name="Barry K."/>
            <person name="LaButti K."/>
            <person name="Morin E."/>
            <person name="Salamov A."/>
            <person name="Lipzen A."/>
            <person name="Mereny Z."/>
            <person name="Hegedus B."/>
            <person name="Baldrian P."/>
            <person name="Stursova M."/>
            <person name="Weitz H."/>
            <person name="Taylor A."/>
            <person name="Grigoriev I.V."/>
            <person name="Nagy L.G."/>
            <person name="Martin F."/>
            <person name="Kauserud H."/>
        </authorList>
    </citation>
    <scope>NUCLEOTIDE SEQUENCE</scope>
    <source>
        <strain evidence="2">CBHHK067</strain>
    </source>
</reference>
<protein>
    <submittedName>
        <fullName evidence="2">Uncharacterized protein</fullName>
    </submittedName>
</protein>
<name>A0AAD7D644_MYCRO</name>
<evidence type="ECO:0000256" key="1">
    <source>
        <dbReference type="SAM" id="MobiDB-lite"/>
    </source>
</evidence>
<gene>
    <name evidence="2" type="ORF">B0H17DRAFT_1076596</name>
</gene>
<organism evidence="2 3">
    <name type="scientific">Mycena rosella</name>
    <name type="common">Pink bonnet</name>
    <name type="synonym">Agaricus rosellus</name>
    <dbReference type="NCBI Taxonomy" id="1033263"/>
    <lineage>
        <taxon>Eukaryota</taxon>
        <taxon>Fungi</taxon>
        <taxon>Dikarya</taxon>
        <taxon>Basidiomycota</taxon>
        <taxon>Agaricomycotina</taxon>
        <taxon>Agaricomycetes</taxon>
        <taxon>Agaricomycetidae</taxon>
        <taxon>Agaricales</taxon>
        <taxon>Marasmiineae</taxon>
        <taxon>Mycenaceae</taxon>
        <taxon>Mycena</taxon>
    </lineage>
</organism>